<keyword evidence="2" id="KW-0238">DNA-binding</keyword>
<dbReference type="InterPro" id="IPR001387">
    <property type="entry name" value="Cro/C1-type_HTH"/>
</dbReference>
<gene>
    <name evidence="2" type="ORF">CO690_00690</name>
</gene>
<dbReference type="AlphaFoldDB" id="A0A291DCN9"/>
<evidence type="ECO:0000259" key="1">
    <source>
        <dbReference type="Pfam" id="PF12728"/>
    </source>
</evidence>
<dbReference type="InterPro" id="IPR036388">
    <property type="entry name" value="WH-like_DNA-bd_sf"/>
</dbReference>
<dbReference type="InterPro" id="IPR041657">
    <property type="entry name" value="HTH_17"/>
</dbReference>
<feature type="domain" description="Helix-turn-helix" evidence="1">
    <location>
        <begin position="13"/>
        <end position="65"/>
    </location>
</feature>
<sequence length="73" mass="8233">MLTIPTDRLTLWSPEELAKALGVKEQTLADWRNARSGPAFIRTSRGQRGGRIYYTSTAVMDWLQSLPVTHTTN</sequence>
<dbReference type="SUPFAM" id="SSF46955">
    <property type="entry name" value="Putative DNA-binding domain"/>
    <property type="match status" value="1"/>
</dbReference>
<organism evidence="2 3">
    <name type="scientific">Rothia mucilaginosa</name>
    <dbReference type="NCBI Taxonomy" id="43675"/>
    <lineage>
        <taxon>Bacteria</taxon>
        <taxon>Bacillati</taxon>
        <taxon>Actinomycetota</taxon>
        <taxon>Actinomycetes</taxon>
        <taxon>Micrococcales</taxon>
        <taxon>Micrococcaceae</taxon>
        <taxon>Rothia</taxon>
    </lineage>
</organism>
<accession>A0A291DCN9</accession>
<dbReference type="EMBL" id="CP023510">
    <property type="protein sequence ID" value="ATF62266.1"/>
    <property type="molecule type" value="Genomic_DNA"/>
</dbReference>
<dbReference type="Gene3D" id="1.10.10.10">
    <property type="entry name" value="Winged helix-like DNA-binding domain superfamily/Winged helix DNA-binding domain"/>
    <property type="match status" value="1"/>
</dbReference>
<proteinExistence type="predicted"/>
<dbReference type="RefSeq" id="WP_096740610.1">
    <property type="nucleotide sequence ID" value="NZ_CP023510.1"/>
</dbReference>
<evidence type="ECO:0000313" key="3">
    <source>
        <dbReference type="Proteomes" id="UP000218628"/>
    </source>
</evidence>
<protein>
    <submittedName>
        <fullName evidence="2">DNA-binding protein</fullName>
    </submittedName>
</protein>
<dbReference type="InterPro" id="IPR009061">
    <property type="entry name" value="DNA-bd_dom_put_sf"/>
</dbReference>
<dbReference type="GO" id="GO:0003677">
    <property type="term" value="F:DNA binding"/>
    <property type="evidence" value="ECO:0007669"/>
    <property type="project" value="UniProtKB-KW"/>
</dbReference>
<dbReference type="Pfam" id="PF12728">
    <property type="entry name" value="HTH_17"/>
    <property type="match status" value="1"/>
</dbReference>
<name>A0A291DCN9_9MICC</name>
<evidence type="ECO:0000313" key="2">
    <source>
        <dbReference type="EMBL" id="ATF62266.1"/>
    </source>
</evidence>
<dbReference type="CDD" id="cd00093">
    <property type="entry name" value="HTH_XRE"/>
    <property type="match status" value="1"/>
</dbReference>
<reference evidence="3" key="1">
    <citation type="submission" date="2017-09" db="EMBL/GenBank/DDBJ databases">
        <title>FDA dAtabase for Regulatory Grade micrObial Sequences (FDA-ARGOS): Supporting development and validation of Infectious Disease Dx tests.</title>
        <authorList>
            <person name="Minogue T."/>
            <person name="Wolcott M."/>
            <person name="Wasieloski L."/>
            <person name="Aguilar W."/>
            <person name="Moore D."/>
            <person name="Tallon L."/>
            <person name="Sadzewicz L."/>
            <person name="Ott S."/>
            <person name="Zhao X."/>
            <person name="Nagaraj S."/>
            <person name="Vavikolanu K."/>
            <person name="Aluvathingal J."/>
            <person name="Nadendla S."/>
            <person name="Sichtig H."/>
        </authorList>
    </citation>
    <scope>NUCLEOTIDE SEQUENCE [LARGE SCALE GENOMIC DNA]</scope>
    <source>
        <strain evidence="3">FDAARGOS_369</strain>
    </source>
</reference>
<dbReference type="Proteomes" id="UP000218628">
    <property type="component" value="Chromosome"/>
</dbReference>